<evidence type="ECO:0000256" key="6">
    <source>
        <dbReference type="ARBA" id="ARBA00022723"/>
    </source>
</evidence>
<dbReference type="NCBIfam" id="TIGR01449">
    <property type="entry name" value="PGP_bact"/>
    <property type="match status" value="1"/>
</dbReference>
<dbReference type="PANTHER" id="PTHR43434">
    <property type="entry name" value="PHOSPHOGLYCOLATE PHOSPHATASE"/>
    <property type="match status" value="1"/>
</dbReference>
<accession>A0ABP7LZZ4</accession>
<evidence type="ECO:0000313" key="12">
    <source>
        <dbReference type="Proteomes" id="UP001501565"/>
    </source>
</evidence>
<dbReference type="EC" id="3.1.3.18" evidence="5 10"/>
<name>A0ABP7LZZ4_9GAMM</name>
<dbReference type="InterPro" id="IPR023198">
    <property type="entry name" value="PGP-like_dom2"/>
</dbReference>
<evidence type="ECO:0000256" key="10">
    <source>
        <dbReference type="HAMAP-Rule" id="MF_00495"/>
    </source>
</evidence>
<keyword evidence="6 10" id="KW-0479">Metal-binding</keyword>
<sequence>MRPLPKAIFFDLDGTLIDSAADLTVAVDQMLIELNLPVAGFDRVSGWIGNGAQKLIERALIFAQPDLSTSQALVEYTQARTVFDRVYGACCQKAKGLYPGAEELLAYCSMQQIPLALITNKPEAFTRLILNGLALTSKFKVIVGGDTLPERKPSALPLRYAADKMKVNPADCWMIGDSMSDVAAAKNAGCTSVAVSYGYNHGRPVAEELPDLLCDSLNEVQQLMSQPLKQGAALEG</sequence>
<dbReference type="InterPro" id="IPR006439">
    <property type="entry name" value="HAD-SF_hydro_IA"/>
</dbReference>
<dbReference type="SFLD" id="SFLDG01135">
    <property type="entry name" value="C1.5.6:_HAD__Beta-PGM__Phospha"/>
    <property type="match status" value="1"/>
</dbReference>
<dbReference type="CDD" id="cd16417">
    <property type="entry name" value="HAD_PGPase"/>
    <property type="match status" value="1"/>
</dbReference>
<dbReference type="HAMAP" id="MF_00495">
    <property type="entry name" value="GPH_hydrolase_bact"/>
    <property type="match status" value="1"/>
</dbReference>
<evidence type="ECO:0000256" key="4">
    <source>
        <dbReference type="ARBA" id="ARBA00006171"/>
    </source>
</evidence>
<dbReference type="EMBL" id="BAABBN010000002">
    <property type="protein sequence ID" value="GAA3910286.1"/>
    <property type="molecule type" value="Genomic_DNA"/>
</dbReference>
<comment type="pathway">
    <text evidence="3 10">Organic acid metabolism; glycolate biosynthesis; glycolate from 2-phosphoglycolate: step 1/1.</text>
</comment>
<comment type="catalytic activity">
    <reaction evidence="1 10">
        <text>2-phosphoglycolate + H2O = glycolate + phosphate</text>
        <dbReference type="Rhea" id="RHEA:14369"/>
        <dbReference type="ChEBI" id="CHEBI:15377"/>
        <dbReference type="ChEBI" id="CHEBI:29805"/>
        <dbReference type="ChEBI" id="CHEBI:43474"/>
        <dbReference type="ChEBI" id="CHEBI:58033"/>
        <dbReference type="EC" id="3.1.3.18"/>
    </reaction>
</comment>
<keyword evidence="12" id="KW-1185">Reference proteome</keyword>
<dbReference type="NCBIfam" id="TIGR01549">
    <property type="entry name" value="HAD-SF-IA-v1"/>
    <property type="match status" value="1"/>
</dbReference>
<feature type="binding site" evidence="10">
    <location>
        <position position="11"/>
    </location>
    <ligand>
        <name>Mg(2+)</name>
        <dbReference type="ChEBI" id="CHEBI:18420"/>
    </ligand>
</feature>
<protein>
    <recommendedName>
        <fullName evidence="5 10">Phosphoglycolate phosphatase</fullName>
        <shortName evidence="10">PGP</shortName>
        <shortName evidence="10">PGPase</shortName>
        <ecNumber evidence="5 10">3.1.3.18</ecNumber>
    </recommendedName>
</protein>
<evidence type="ECO:0000256" key="5">
    <source>
        <dbReference type="ARBA" id="ARBA00013078"/>
    </source>
</evidence>
<dbReference type="InterPro" id="IPR050155">
    <property type="entry name" value="HAD-like_hydrolase_sf"/>
</dbReference>
<evidence type="ECO:0000256" key="8">
    <source>
        <dbReference type="ARBA" id="ARBA00022842"/>
    </source>
</evidence>
<dbReference type="Proteomes" id="UP001501565">
    <property type="component" value="Unassembled WGS sequence"/>
</dbReference>
<dbReference type="SUPFAM" id="SSF56784">
    <property type="entry name" value="HAD-like"/>
    <property type="match status" value="1"/>
</dbReference>
<evidence type="ECO:0000256" key="9">
    <source>
        <dbReference type="ARBA" id="ARBA00023277"/>
    </source>
</evidence>
<dbReference type="RefSeq" id="WP_344794382.1">
    <property type="nucleotide sequence ID" value="NZ_BAABBN010000002.1"/>
</dbReference>
<dbReference type="Gene3D" id="3.40.50.1000">
    <property type="entry name" value="HAD superfamily/HAD-like"/>
    <property type="match status" value="1"/>
</dbReference>
<keyword evidence="8 10" id="KW-0460">Magnesium</keyword>
<dbReference type="Gene3D" id="1.10.150.240">
    <property type="entry name" value="Putative phosphatase, domain 2"/>
    <property type="match status" value="1"/>
</dbReference>
<reference evidence="12" key="1">
    <citation type="journal article" date="2019" name="Int. J. Syst. Evol. Microbiol.">
        <title>The Global Catalogue of Microorganisms (GCM) 10K type strain sequencing project: providing services to taxonomists for standard genome sequencing and annotation.</title>
        <authorList>
            <consortium name="The Broad Institute Genomics Platform"/>
            <consortium name="The Broad Institute Genome Sequencing Center for Infectious Disease"/>
            <person name="Wu L."/>
            <person name="Ma J."/>
        </authorList>
    </citation>
    <scope>NUCLEOTIDE SEQUENCE [LARGE SCALE GENOMIC DNA]</scope>
    <source>
        <strain evidence="12">JCM 17551</strain>
    </source>
</reference>
<comment type="similarity">
    <text evidence="4 10">Belongs to the HAD-like hydrolase superfamily. CbbY/CbbZ/Gph/YieH family.</text>
</comment>
<dbReference type="InterPro" id="IPR036412">
    <property type="entry name" value="HAD-like_sf"/>
</dbReference>
<dbReference type="InterPro" id="IPR023214">
    <property type="entry name" value="HAD_sf"/>
</dbReference>
<organism evidence="11 12">
    <name type="scientific">Litoribacillus peritrichatus</name>
    <dbReference type="NCBI Taxonomy" id="718191"/>
    <lineage>
        <taxon>Bacteria</taxon>
        <taxon>Pseudomonadati</taxon>
        <taxon>Pseudomonadota</taxon>
        <taxon>Gammaproteobacteria</taxon>
        <taxon>Oceanospirillales</taxon>
        <taxon>Oceanospirillaceae</taxon>
        <taxon>Litoribacillus</taxon>
    </lineage>
</organism>
<comment type="cofactor">
    <cofactor evidence="2 10">
        <name>Mg(2+)</name>
        <dbReference type="ChEBI" id="CHEBI:18420"/>
    </cofactor>
</comment>
<evidence type="ECO:0000256" key="2">
    <source>
        <dbReference type="ARBA" id="ARBA00001946"/>
    </source>
</evidence>
<dbReference type="PANTHER" id="PTHR43434:SF1">
    <property type="entry name" value="PHOSPHOGLYCOLATE PHOSPHATASE"/>
    <property type="match status" value="1"/>
</dbReference>
<evidence type="ECO:0000256" key="7">
    <source>
        <dbReference type="ARBA" id="ARBA00022801"/>
    </source>
</evidence>
<evidence type="ECO:0000256" key="1">
    <source>
        <dbReference type="ARBA" id="ARBA00000830"/>
    </source>
</evidence>
<feature type="active site" description="Nucleophile" evidence="10">
    <location>
        <position position="11"/>
    </location>
</feature>
<dbReference type="SFLD" id="SFLDG01129">
    <property type="entry name" value="C1.5:_HAD__Beta-PGM__Phosphata"/>
    <property type="match status" value="1"/>
</dbReference>
<dbReference type="NCBIfam" id="NF009695">
    <property type="entry name" value="PRK13222.1-2"/>
    <property type="match status" value="1"/>
</dbReference>
<evidence type="ECO:0000313" key="11">
    <source>
        <dbReference type="EMBL" id="GAA3910286.1"/>
    </source>
</evidence>
<comment type="function">
    <text evidence="10">Specifically catalyzes the dephosphorylation of 2-phosphoglycolate. Is involved in the dissimilation of the intracellular 2-phosphoglycolate formed during the DNA repair of 3'-phosphoglycolate ends, a major class of DNA lesions induced by oxidative stress.</text>
</comment>
<feature type="binding site" evidence="10">
    <location>
        <position position="13"/>
    </location>
    <ligand>
        <name>Mg(2+)</name>
        <dbReference type="ChEBI" id="CHEBI:18420"/>
    </ligand>
</feature>
<proteinExistence type="inferred from homology"/>
<evidence type="ECO:0000256" key="3">
    <source>
        <dbReference type="ARBA" id="ARBA00004818"/>
    </source>
</evidence>
<dbReference type="SFLD" id="SFLDS00003">
    <property type="entry name" value="Haloacid_Dehalogenase"/>
    <property type="match status" value="1"/>
</dbReference>
<feature type="binding site" evidence="10">
    <location>
        <position position="177"/>
    </location>
    <ligand>
        <name>Mg(2+)</name>
        <dbReference type="ChEBI" id="CHEBI:18420"/>
    </ligand>
</feature>
<comment type="caution">
    <text evidence="11">The sequence shown here is derived from an EMBL/GenBank/DDBJ whole genome shotgun (WGS) entry which is preliminary data.</text>
</comment>
<gene>
    <name evidence="11" type="primary">gph</name>
    <name evidence="11" type="ORF">GCM10022277_01190</name>
</gene>
<keyword evidence="7 10" id="KW-0378">Hydrolase</keyword>
<dbReference type="Pfam" id="PF00702">
    <property type="entry name" value="Hydrolase"/>
    <property type="match status" value="1"/>
</dbReference>
<keyword evidence="9 10" id="KW-0119">Carbohydrate metabolism</keyword>
<dbReference type="InterPro" id="IPR037512">
    <property type="entry name" value="PGPase_prok"/>
</dbReference>